<dbReference type="PROSITE" id="PS50966">
    <property type="entry name" value="ZF_SWIM"/>
    <property type="match status" value="1"/>
</dbReference>
<dbReference type="InterPro" id="IPR007527">
    <property type="entry name" value="Znf_SWIM"/>
</dbReference>
<dbReference type="PANTHER" id="PTHR48159">
    <property type="entry name" value="MULE DOMAIN-CONTAINING PROTEIN"/>
    <property type="match status" value="1"/>
</dbReference>
<feature type="compositionally biased region" description="Basic and acidic residues" evidence="2">
    <location>
        <begin position="328"/>
        <end position="342"/>
    </location>
</feature>
<reference evidence="4 5" key="1">
    <citation type="submission" date="2017-11" db="EMBL/GenBank/DDBJ databases">
        <title>De novo assembly and phasing of dikaryotic genomes from two isolates of Puccinia coronata f. sp. avenae, the causal agent of oat crown rust.</title>
        <authorList>
            <person name="Miller M.E."/>
            <person name="Zhang Y."/>
            <person name="Omidvar V."/>
            <person name="Sperschneider J."/>
            <person name="Schwessinger B."/>
            <person name="Raley C."/>
            <person name="Palmer J.M."/>
            <person name="Garnica D."/>
            <person name="Upadhyaya N."/>
            <person name="Rathjen J."/>
            <person name="Taylor J.M."/>
            <person name="Park R.F."/>
            <person name="Dodds P.N."/>
            <person name="Hirsch C.D."/>
            <person name="Kianian S.F."/>
            <person name="Figueroa M."/>
        </authorList>
    </citation>
    <scope>NUCLEOTIDE SEQUENCE [LARGE SCALE GENOMIC DNA]</scope>
    <source>
        <strain evidence="4">12NC29</strain>
    </source>
</reference>
<sequence length="501" mass="55794">MYADVADQGPKHYWCWFHVLKAFTGQALTYLHKQSSEAITEFQTIMHSSLDPPADIATFLSKWNNINPAFADYVRTQWVVNLKHWPSFYCTILIDEVEPSYQTAYDRVDGGFEEQTLNSFQLVSKRLADGYTKQSLATLGVHIFSFPGHCIIGSFTRPTELSYIVTTNDQGGNTKGRITSCTCASFIQHGSGCKHMFYLAHETKRNVVEDIVWPNQSAHVDLMQLFGNGTTTATPSNSGSDVEIVRPESPRNMLPIKHAPVAVSPCSQDRSAPSNPRTPDWETAHPNLAAPAQHSANPALLVPAITIQEATVEPGASTNSSSGEESEGPSKTKPTKEAVTEEERIDRVFRSAMVALKRAVDGHTKAKDRKIMITHMSVWLMERFKEVGFSAGRQVEVKCPGLRKSTLTDFSCMTDSRDLNQADLEQLLKDFQSAGHAGLKQVLKLLGTKWFERGFVEEATVTCMVVFRDTCFEAVTILARGIELVSPHFSYPSYPGYYYPF</sequence>
<evidence type="ECO:0000313" key="4">
    <source>
        <dbReference type="EMBL" id="PLW34000.1"/>
    </source>
</evidence>
<keyword evidence="1" id="KW-0862">Zinc</keyword>
<proteinExistence type="predicted"/>
<protein>
    <recommendedName>
        <fullName evidence="3">SWIM-type domain-containing protein</fullName>
    </recommendedName>
</protein>
<feature type="region of interest" description="Disordered" evidence="2">
    <location>
        <begin position="314"/>
        <end position="342"/>
    </location>
</feature>
<comment type="caution">
    <text evidence="4">The sequence shown here is derived from an EMBL/GenBank/DDBJ whole genome shotgun (WGS) entry which is preliminary data.</text>
</comment>
<organism evidence="4 5">
    <name type="scientific">Puccinia coronata f. sp. avenae</name>
    <dbReference type="NCBI Taxonomy" id="200324"/>
    <lineage>
        <taxon>Eukaryota</taxon>
        <taxon>Fungi</taxon>
        <taxon>Dikarya</taxon>
        <taxon>Basidiomycota</taxon>
        <taxon>Pucciniomycotina</taxon>
        <taxon>Pucciniomycetes</taxon>
        <taxon>Pucciniales</taxon>
        <taxon>Pucciniaceae</taxon>
        <taxon>Puccinia</taxon>
    </lineage>
</organism>
<keyword evidence="1" id="KW-0479">Metal-binding</keyword>
<dbReference type="GO" id="GO:0008270">
    <property type="term" value="F:zinc ion binding"/>
    <property type="evidence" value="ECO:0007669"/>
    <property type="project" value="UniProtKB-KW"/>
</dbReference>
<feature type="region of interest" description="Disordered" evidence="2">
    <location>
        <begin position="262"/>
        <end position="285"/>
    </location>
</feature>
<evidence type="ECO:0000259" key="3">
    <source>
        <dbReference type="PROSITE" id="PS50966"/>
    </source>
</evidence>
<feature type="domain" description="SWIM-type" evidence="3">
    <location>
        <begin position="163"/>
        <end position="204"/>
    </location>
</feature>
<keyword evidence="1" id="KW-0863">Zinc-finger</keyword>
<evidence type="ECO:0000256" key="2">
    <source>
        <dbReference type="SAM" id="MobiDB-lite"/>
    </source>
</evidence>
<evidence type="ECO:0000313" key="5">
    <source>
        <dbReference type="Proteomes" id="UP000235388"/>
    </source>
</evidence>
<accession>A0A2N5U8C7</accession>
<evidence type="ECO:0000256" key="1">
    <source>
        <dbReference type="PROSITE-ProRule" id="PRU00325"/>
    </source>
</evidence>
<gene>
    <name evidence="4" type="ORF">PCANC_16382</name>
</gene>
<dbReference type="AlphaFoldDB" id="A0A2N5U8C7"/>
<dbReference type="STRING" id="200324.A0A2N5U8C7"/>
<dbReference type="Proteomes" id="UP000235388">
    <property type="component" value="Unassembled WGS sequence"/>
</dbReference>
<dbReference type="PANTHER" id="PTHR48159:SF1">
    <property type="entry name" value="MEMBRANE-ASSOCIATED GIANT PROTEIN ANTIGEN, PUTATIVE-RELATED"/>
    <property type="match status" value="1"/>
</dbReference>
<feature type="compositionally biased region" description="Polar residues" evidence="2">
    <location>
        <begin position="265"/>
        <end position="277"/>
    </location>
</feature>
<dbReference type="OrthoDB" id="10665500at2759"/>
<name>A0A2N5U8C7_9BASI</name>
<dbReference type="EMBL" id="PGCJ01000287">
    <property type="protein sequence ID" value="PLW34000.1"/>
    <property type="molecule type" value="Genomic_DNA"/>
</dbReference>
<keyword evidence="5" id="KW-1185">Reference proteome</keyword>